<accession>A0A2L1IWB4</accession>
<gene>
    <name evidence="1" type="ORF">SEA_BING_34</name>
</gene>
<reference evidence="2" key="1">
    <citation type="submission" date="2018-01" db="EMBL/GenBank/DDBJ databases">
        <authorList>
            <person name="Wardenburg K.E."/>
            <person name="Rana S."/>
            <person name="Felix E."/>
            <person name="Puentes R.J."/>
            <person name="Shaffer C.D."/>
            <person name="Weston-Hafer K.A."/>
            <person name="Russell D.A."/>
            <person name="Pope W.H."/>
            <person name="Jacobs-Sera D."/>
            <person name="Hendrix R.W."/>
            <person name="Hatfull G.F."/>
        </authorList>
    </citation>
    <scope>NUCLEOTIDE SEQUENCE [LARGE SCALE GENOMIC DNA]</scope>
</reference>
<organism evidence="1 2">
    <name type="scientific">Streptomyces phage Bing</name>
    <dbReference type="NCBI Taxonomy" id="2079427"/>
    <lineage>
        <taxon>Viruses</taxon>
        <taxon>Duplodnaviria</taxon>
        <taxon>Heunggongvirae</taxon>
        <taxon>Uroviricota</taxon>
        <taxon>Caudoviricetes</taxon>
        <taxon>Bingvirus</taxon>
        <taxon>Bingvirus bing</taxon>
    </lineage>
</organism>
<sequence length="99" mass="10926">MNAKKNKLAETKAKLMKYAPQIAFVGAVAGVFAAGYFSSKNSPVIDNIEDIDEEVLPGHYEVIAAITRDDLTKLSQSDSYEVTNIDADLFRIKEIKSED</sequence>
<evidence type="ECO:0000313" key="1">
    <source>
        <dbReference type="EMBL" id="AVD99456.1"/>
    </source>
</evidence>
<dbReference type="Proteomes" id="UP000241360">
    <property type="component" value="Segment"/>
</dbReference>
<keyword evidence="2" id="KW-1185">Reference proteome</keyword>
<dbReference type="EMBL" id="MG757154">
    <property type="protein sequence ID" value="AVD99456.1"/>
    <property type="molecule type" value="Genomic_DNA"/>
</dbReference>
<proteinExistence type="predicted"/>
<name>A0A2L1IWB4_9CAUD</name>
<evidence type="ECO:0000313" key="2">
    <source>
        <dbReference type="Proteomes" id="UP000241360"/>
    </source>
</evidence>
<protein>
    <submittedName>
        <fullName evidence="1">Uncharacterized protein</fullName>
    </submittedName>
</protein>